<dbReference type="Proteomes" id="UP001597112">
    <property type="component" value="Unassembled WGS sequence"/>
</dbReference>
<dbReference type="EMBL" id="JBHTKA010000003">
    <property type="protein sequence ID" value="MFD1000201.1"/>
    <property type="molecule type" value="Genomic_DNA"/>
</dbReference>
<reference evidence="3" key="1">
    <citation type="journal article" date="2019" name="Int. J. Syst. Evol. Microbiol.">
        <title>The Global Catalogue of Microorganisms (GCM) 10K type strain sequencing project: providing services to taxonomists for standard genome sequencing and annotation.</title>
        <authorList>
            <consortium name="The Broad Institute Genomics Platform"/>
            <consortium name="The Broad Institute Genome Sequencing Center for Infectious Disease"/>
            <person name="Wu L."/>
            <person name="Ma J."/>
        </authorList>
    </citation>
    <scope>NUCLEOTIDE SEQUENCE [LARGE SCALE GENOMIC DNA]</scope>
    <source>
        <strain evidence="3">CCUG 58938</strain>
    </source>
</reference>
<feature type="region of interest" description="Disordered" evidence="1">
    <location>
        <begin position="1"/>
        <end position="35"/>
    </location>
</feature>
<keyword evidence="3" id="KW-1185">Reference proteome</keyword>
<proteinExistence type="predicted"/>
<evidence type="ECO:0000313" key="3">
    <source>
        <dbReference type="Proteomes" id="UP001597112"/>
    </source>
</evidence>
<dbReference type="RefSeq" id="WP_377579598.1">
    <property type="nucleotide sequence ID" value="NZ_JBHTKA010000003.1"/>
</dbReference>
<comment type="caution">
    <text evidence="2">The sequence shown here is derived from an EMBL/GenBank/DDBJ whole genome shotgun (WGS) entry which is preliminary data.</text>
</comment>
<accession>A0ABW3K4V4</accession>
<evidence type="ECO:0000256" key="1">
    <source>
        <dbReference type="SAM" id="MobiDB-lite"/>
    </source>
</evidence>
<gene>
    <name evidence="2" type="ORF">ACFQ21_12840</name>
</gene>
<name>A0ABW3K4V4_9BACT</name>
<protein>
    <submittedName>
        <fullName evidence="2">Uncharacterized protein</fullName>
    </submittedName>
</protein>
<organism evidence="2 3">
    <name type="scientific">Ohtaekwangia kribbensis</name>
    <dbReference type="NCBI Taxonomy" id="688913"/>
    <lineage>
        <taxon>Bacteria</taxon>
        <taxon>Pseudomonadati</taxon>
        <taxon>Bacteroidota</taxon>
        <taxon>Cytophagia</taxon>
        <taxon>Cytophagales</taxon>
        <taxon>Fulvivirgaceae</taxon>
        <taxon>Ohtaekwangia</taxon>
    </lineage>
</organism>
<evidence type="ECO:0000313" key="2">
    <source>
        <dbReference type="EMBL" id="MFD1000201.1"/>
    </source>
</evidence>
<sequence length="134" mass="15276">MNPKFKQKYDELREGNPSSSSEENAAIKSETDNQFYQHPGSMRSVCFAWPNGNKHSFSYIDLVSKKLDVTGEINSLTLYFRSDTVVLKGYNLGILLTHFDNQTAYLISQLDPRYVEMQEENQTTVIDITVNTAP</sequence>